<evidence type="ECO:0000259" key="1">
    <source>
        <dbReference type="Pfam" id="PF25191"/>
    </source>
</evidence>
<dbReference type="PATRIC" id="fig|1341156.4.peg.2020"/>
<dbReference type="EMBL" id="JEOB01000003">
    <property type="protein sequence ID" value="EXM38767.1"/>
    <property type="molecule type" value="Genomic_DNA"/>
</dbReference>
<name>A0A011UZZ4_RUMAL</name>
<comment type="caution">
    <text evidence="2">The sequence shown here is derived from an EMBL/GenBank/DDBJ whole genome shotgun (WGS) entry which is preliminary data.</text>
</comment>
<feature type="domain" description="DUF7832" evidence="1">
    <location>
        <begin position="6"/>
        <end position="123"/>
    </location>
</feature>
<evidence type="ECO:0000313" key="2">
    <source>
        <dbReference type="EMBL" id="EXM38767.1"/>
    </source>
</evidence>
<accession>A0A011UZZ4</accession>
<dbReference type="AlphaFoldDB" id="A0A011UZZ4"/>
<keyword evidence="3" id="KW-1185">Reference proteome</keyword>
<sequence length="154" mass="18246">MTDMAIDRADWHWDSTEKLYRETHGITGELTEEQENEIWLLAGNHIGMFLRWIIENGFEGEEADPDHCEDVRRGRMTGAEFLMWDCDGKLWDEDIREDILPFAKTYYEKQFFDDYGKCCGGDTPCYGFISGEEDYARLRERIDAAFEAYYEEEF</sequence>
<dbReference type="InterPro" id="IPR057154">
    <property type="entry name" value="DUF7832"/>
</dbReference>
<proteinExistence type="predicted"/>
<dbReference type="Proteomes" id="UP000021369">
    <property type="component" value="Unassembled WGS sequence"/>
</dbReference>
<protein>
    <recommendedName>
        <fullName evidence="1">DUF7832 domain-containing protein</fullName>
    </recommendedName>
</protein>
<gene>
    <name evidence="2" type="ORF">RASY3_10390</name>
</gene>
<reference evidence="2 3" key="1">
    <citation type="submission" date="2013-06" db="EMBL/GenBank/DDBJ databases">
        <title>Rumen cellulosomics: divergent fiber-degrading strategies revealed by comparative genome-wide analysis of six Ruminococcal strains.</title>
        <authorList>
            <person name="Dassa B."/>
            <person name="Borovok I."/>
            <person name="Lamed R."/>
            <person name="Flint H."/>
            <person name="Yeoman C.J."/>
            <person name="White B."/>
            <person name="Bayer E.A."/>
        </authorList>
    </citation>
    <scope>NUCLEOTIDE SEQUENCE [LARGE SCALE GENOMIC DNA]</scope>
    <source>
        <strain evidence="2 3">SY3</strain>
    </source>
</reference>
<evidence type="ECO:0000313" key="3">
    <source>
        <dbReference type="Proteomes" id="UP000021369"/>
    </source>
</evidence>
<dbReference type="Pfam" id="PF25191">
    <property type="entry name" value="DUF7832"/>
    <property type="match status" value="1"/>
</dbReference>
<organism evidence="2 3">
    <name type="scientific">Ruminococcus albus SY3</name>
    <dbReference type="NCBI Taxonomy" id="1341156"/>
    <lineage>
        <taxon>Bacteria</taxon>
        <taxon>Bacillati</taxon>
        <taxon>Bacillota</taxon>
        <taxon>Clostridia</taxon>
        <taxon>Eubacteriales</taxon>
        <taxon>Oscillospiraceae</taxon>
        <taxon>Ruminococcus</taxon>
    </lineage>
</organism>